<dbReference type="GO" id="GO:0005304">
    <property type="term" value="F:L-valine transmembrane transporter activity"/>
    <property type="evidence" value="ECO:0007669"/>
    <property type="project" value="TreeGrafter"/>
</dbReference>
<dbReference type="RefSeq" id="WP_094202395.1">
    <property type="nucleotide sequence ID" value="NZ_JAWEFQ010000021.1"/>
</dbReference>
<evidence type="ECO:0000256" key="3">
    <source>
        <dbReference type="ARBA" id="ARBA00022448"/>
    </source>
</evidence>
<feature type="transmembrane region" description="Helical" evidence="9">
    <location>
        <begin position="369"/>
        <end position="387"/>
    </location>
</feature>
<keyword evidence="7 9" id="KW-1133">Transmembrane helix</keyword>
<reference evidence="11" key="1">
    <citation type="submission" date="2017-04" db="EMBL/GenBank/DDBJ databases">
        <title>Finegoldia magna isolated from orthopedic joint implant-associated infections.</title>
        <authorList>
            <person name="Bjorklund S."/>
            <person name="Bruggemann H."/>
            <person name="Jensen A."/>
            <person name="Hellmark B."/>
            <person name="Soderquist B."/>
        </authorList>
    </citation>
    <scope>NUCLEOTIDE SEQUENCE [LARGE SCALE GENOMIC DNA]</scope>
    <source>
        <strain evidence="11">08T492</strain>
    </source>
</reference>
<evidence type="ECO:0000256" key="6">
    <source>
        <dbReference type="ARBA" id="ARBA00022970"/>
    </source>
</evidence>
<organism evidence="10 11">
    <name type="scientific">Finegoldia magna</name>
    <name type="common">Peptostreptococcus magnus</name>
    <dbReference type="NCBI Taxonomy" id="1260"/>
    <lineage>
        <taxon>Bacteria</taxon>
        <taxon>Bacillati</taxon>
        <taxon>Bacillota</taxon>
        <taxon>Tissierellia</taxon>
        <taxon>Tissierellales</taxon>
        <taxon>Peptoniphilaceae</taxon>
        <taxon>Finegoldia</taxon>
    </lineage>
</organism>
<evidence type="ECO:0000313" key="10">
    <source>
        <dbReference type="EMBL" id="OXZ39890.1"/>
    </source>
</evidence>
<feature type="transmembrane region" description="Helical" evidence="9">
    <location>
        <begin position="337"/>
        <end position="357"/>
    </location>
</feature>
<dbReference type="InterPro" id="IPR004685">
    <property type="entry name" value="Brnchd-chn_aa_trnsp_Livcs"/>
</dbReference>
<keyword evidence="3 9" id="KW-0813">Transport</keyword>
<evidence type="ECO:0000256" key="9">
    <source>
        <dbReference type="RuleBase" id="RU362122"/>
    </source>
</evidence>
<evidence type="ECO:0000313" key="11">
    <source>
        <dbReference type="Proteomes" id="UP000215361"/>
    </source>
</evidence>
<keyword evidence="8 9" id="KW-0472">Membrane</keyword>
<evidence type="ECO:0000256" key="1">
    <source>
        <dbReference type="ARBA" id="ARBA00004651"/>
    </source>
</evidence>
<sequence>MKDKKLIIVSGFALFSMFFGAGNLIFPPYLGNKVGDQYLIAMIGFLLSSVGLVFLGLLAATKCGGTIEKIGNTINPRFSLIFSTIIMLAIGPGLAIPRTAATTVEVIQKGFFKGANSILLTAIFFVCVYLFVRKPNKIIDNLGKILTPLLIVTLLAIILKGIISPVATPVNTYQIQVFQSSFEEGYQTMDALASIVFAIVVTKGFMQNGIKDEDKIKDYTIKSATIAAIGLCFVYGGLLFIGATTSNLNLGNMERIELLLYICNQQLGVFGKILICIAMTLACLTTAIGLTTTVGEFFGDMLKDKTNGIMSYDLIIIISTVFSAFFAVVGVEKILKISAPILSAIYPVAIVLIFLNLFNKDTFEKNTKLGAIIGASIFGFLILLNSFKLDFGLLKLIESVFPMQIKSFIWIIPAVIGGLIGKIKK</sequence>
<evidence type="ECO:0000256" key="8">
    <source>
        <dbReference type="ARBA" id="ARBA00023136"/>
    </source>
</evidence>
<feature type="transmembrane region" description="Helical" evidence="9">
    <location>
        <begin position="311"/>
        <end position="331"/>
    </location>
</feature>
<keyword evidence="4" id="KW-1003">Cell membrane</keyword>
<feature type="transmembrane region" description="Helical" evidence="9">
    <location>
        <begin position="145"/>
        <end position="166"/>
    </location>
</feature>
<keyword evidence="5 9" id="KW-0812">Transmembrane</keyword>
<dbReference type="GO" id="GO:0005886">
    <property type="term" value="C:plasma membrane"/>
    <property type="evidence" value="ECO:0007669"/>
    <property type="project" value="UniProtKB-SubCell"/>
</dbReference>
<dbReference type="EMBL" id="NDYI01000001">
    <property type="protein sequence ID" value="OXZ39890.1"/>
    <property type="molecule type" value="Genomic_DNA"/>
</dbReference>
<feature type="transmembrane region" description="Helical" evidence="9">
    <location>
        <begin position="78"/>
        <end position="95"/>
    </location>
</feature>
<accession>A0A233W5K2</accession>
<dbReference type="AlphaFoldDB" id="A0A233W5K2"/>
<comment type="caution">
    <text evidence="10">The sequence shown here is derived from an EMBL/GenBank/DDBJ whole genome shotgun (WGS) entry which is preliminary data.</text>
</comment>
<dbReference type="GO" id="GO:0015190">
    <property type="term" value="F:L-leucine transmembrane transporter activity"/>
    <property type="evidence" value="ECO:0007669"/>
    <property type="project" value="TreeGrafter"/>
</dbReference>
<dbReference type="PANTHER" id="PTHR30588">
    <property type="entry name" value="BRANCHED-CHAIN AMINO ACID TRANSPORT SYSTEM 2 CARRIER PROTEIN"/>
    <property type="match status" value="1"/>
</dbReference>
<dbReference type="GO" id="GO:0015820">
    <property type="term" value="P:L-leucine transport"/>
    <property type="evidence" value="ECO:0007669"/>
    <property type="project" value="TreeGrafter"/>
</dbReference>
<proteinExistence type="inferred from homology"/>
<feature type="transmembrane region" description="Helical" evidence="9">
    <location>
        <begin position="269"/>
        <end position="290"/>
    </location>
</feature>
<evidence type="ECO:0000256" key="7">
    <source>
        <dbReference type="ARBA" id="ARBA00022989"/>
    </source>
</evidence>
<dbReference type="Proteomes" id="UP000215361">
    <property type="component" value="Unassembled WGS sequence"/>
</dbReference>
<feature type="transmembrane region" description="Helical" evidence="9">
    <location>
        <begin position="407"/>
        <end position="423"/>
    </location>
</feature>
<comment type="function">
    <text evidence="9">Component of the transport system for branched-chain amino acids.</text>
</comment>
<evidence type="ECO:0000256" key="5">
    <source>
        <dbReference type="ARBA" id="ARBA00022692"/>
    </source>
</evidence>
<dbReference type="GO" id="GO:0015818">
    <property type="term" value="P:isoleucine transport"/>
    <property type="evidence" value="ECO:0007669"/>
    <property type="project" value="TreeGrafter"/>
</dbReference>
<feature type="transmembrane region" description="Helical" evidence="9">
    <location>
        <begin position="115"/>
        <end position="133"/>
    </location>
</feature>
<protein>
    <recommendedName>
        <fullName evidence="9">Branched-chain amino acid transport system carrier protein</fullName>
    </recommendedName>
</protein>
<feature type="transmembrane region" description="Helical" evidence="9">
    <location>
        <begin position="186"/>
        <end position="205"/>
    </location>
</feature>
<dbReference type="Pfam" id="PF05525">
    <property type="entry name" value="Branch_AA_trans"/>
    <property type="match status" value="1"/>
</dbReference>
<feature type="transmembrane region" description="Helical" evidence="9">
    <location>
        <begin position="7"/>
        <end position="26"/>
    </location>
</feature>
<comment type="subcellular location">
    <subcellularLocation>
        <location evidence="1 9">Cell membrane</location>
        <topology evidence="1 9">Multi-pass membrane protein</topology>
    </subcellularLocation>
</comment>
<evidence type="ECO:0000256" key="4">
    <source>
        <dbReference type="ARBA" id="ARBA00022475"/>
    </source>
</evidence>
<name>A0A233W5K2_FINMA</name>
<evidence type="ECO:0000256" key="2">
    <source>
        <dbReference type="ARBA" id="ARBA00008540"/>
    </source>
</evidence>
<feature type="transmembrane region" description="Helical" evidence="9">
    <location>
        <begin position="226"/>
        <end position="249"/>
    </location>
</feature>
<dbReference type="PANTHER" id="PTHR30588:SF0">
    <property type="entry name" value="BRANCHED-CHAIN AMINO ACID PERMEASE BRNQ"/>
    <property type="match status" value="1"/>
</dbReference>
<dbReference type="NCBIfam" id="TIGR00796">
    <property type="entry name" value="livcs"/>
    <property type="match status" value="1"/>
</dbReference>
<keyword evidence="6 9" id="KW-0029">Amino-acid transport</keyword>
<gene>
    <name evidence="10" type="ORF">B9N56_00140</name>
</gene>
<dbReference type="GO" id="GO:0015188">
    <property type="term" value="F:L-isoleucine transmembrane transporter activity"/>
    <property type="evidence" value="ECO:0007669"/>
    <property type="project" value="TreeGrafter"/>
</dbReference>
<comment type="similarity">
    <text evidence="2 9">Belongs to the branched chain amino acid transporter family.</text>
</comment>
<feature type="transmembrane region" description="Helical" evidence="9">
    <location>
        <begin position="38"/>
        <end position="58"/>
    </location>
</feature>